<feature type="chain" id="PRO_5045831123" evidence="5">
    <location>
        <begin position="21"/>
        <end position="323"/>
    </location>
</feature>
<feature type="domain" description="Solute-binding protein family 3/N-terminal" evidence="6">
    <location>
        <begin position="24"/>
        <end position="257"/>
    </location>
</feature>
<reference evidence="8" key="1">
    <citation type="journal article" date="2019" name="Int. J. Syst. Evol. Microbiol.">
        <title>The Global Catalogue of Microorganisms (GCM) 10K type strain sequencing project: providing services to taxonomists for standard genome sequencing and annotation.</title>
        <authorList>
            <consortium name="The Broad Institute Genomics Platform"/>
            <consortium name="The Broad Institute Genome Sequencing Center for Infectious Disease"/>
            <person name="Wu L."/>
            <person name="Ma J."/>
        </authorList>
    </citation>
    <scope>NUCLEOTIDE SEQUENCE [LARGE SCALE GENOMIC DNA]</scope>
    <source>
        <strain evidence="8">JCM 14370</strain>
    </source>
</reference>
<keyword evidence="4 5" id="KW-0732">Signal</keyword>
<dbReference type="PANTHER" id="PTHR30024:SF42">
    <property type="entry name" value="ALIPHATIC SULFONATES-BINDING PROTEIN-RELATED"/>
    <property type="match status" value="1"/>
</dbReference>
<evidence type="ECO:0000256" key="3">
    <source>
        <dbReference type="ARBA" id="ARBA00022448"/>
    </source>
</evidence>
<dbReference type="SUPFAM" id="SSF53850">
    <property type="entry name" value="Periplasmic binding protein-like II"/>
    <property type="match status" value="1"/>
</dbReference>
<dbReference type="SMART" id="SM00062">
    <property type="entry name" value="PBPb"/>
    <property type="match status" value="1"/>
</dbReference>
<dbReference type="InterPro" id="IPR001638">
    <property type="entry name" value="Solute-binding_3/MltF_N"/>
</dbReference>
<keyword evidence="3" id="KW-0813">Transport</keyword>
<accession>A0ABQ2CY41</accession>
<evidence type="ECO:0000256" key="1">
    <source>
        <dbReference type="ARBA" id="ARBA00004418"/>
    </source>
</evidence>
<name>A0ABQ2CY41_9DEIO</name>
<sequence>MKKAFLTAIAVLSLGSVAQAEDIVFRIGYQKGGIFTALKSLGWLDESVKYGIKFEWYLFPAGPQLLEAQRAGAVDFGSTGDTPSIFALAAGTPLKYVGITKNPSPHTSAILVSKASPIKSTKDLKGKKVALQRGSSAHYFTQLALKEAGLDLNDIEVVNLPPAEARGALESGAVDAWTIWDPFYAIAEAGNNVRVIRDNYKLTDGVGYWITVDRVLKDAGKKKALSYLLAELKRTADWANNNPDKLVDLWNEELGIPRDVLKVVVKRALPYRIQPFPEKQLAYLQKESDAFFELGVIPNKTKFITDFIGKVPFTKSGLKAVKK</sequence>
<dbReference type="Gene3D" id="3.40.190.10">
    <property type="entry name" value="Periplasmic binding protein-like II"/>
    <property type="match status" value="2"/>
</dbReference>
<gene>
    <name evidence="7" type="ORF">GCM10008938_13400</name>
</gene>
<evidence type="ECO:0000259" key="6">
    <source>
        <dbReference type="SMART" id="SM00062"/>
    </source>
</evidence>
<evidence type="ECO:0000256" key="5">
    <source>
        <dbReference type="SAM" id="SignalP"/>
    </source>
</evidence>
<dbReference type="PANTHER" id="PTHR30024">
    <property type="entry name" value="ALIPHATIC SULFONATES-BINDING PROTEIN-RELATED"/>
    <property type="match status" value="1"/>
</dbReference>
<dbReference type="NCBIfam" id="TIGR01728">
    <property type="entry name" value="SsuA_fam"/>
    <property type="match status" value="1"/>
</dbReference>
<comment type="similarity">
    <text evidence="2">Belongs to the bacterial solute-binding protein SsuA/TauA family.</text>
</comment>
<comment type="subcellular location">
    <subcellularLocation>
        <location evidence="1">Periplasm</location>
    </subcellularLocation>
</comment>
<evidence type="ECO:0000313" key="8">
    <source>
        <dbReference type="Proteomes" id="UP000632222"/>
    </source>
</evidence>
<feature type="signal peptide" evidence="5">
    <location>
        <begin position="1"/>
        <end position="20"/>
    </location>
</feature>
<comment type="caution">
    <text evidence="7">The sequence shown here is derived from an EMBL/GenBank/DDBJ whole genome shotgun (WGS) entry which is preliminary data.</text>
</comment>
<evidence type="ECO:0000313" key="7">
    <source>
        <dbReference type="EMBL" id="GGJ28641.1"/>
    </source>
</evidence>
<evidence type="ECO:0000256" key="2">
    <source>
        <dbReference type="ARBA" id="ARBA00010742"/>
    </source>
</evidence>
<dbReference type="InterPro" id="IPR010067">
    <property type="entry name" value="ABC_SsuA_sub-bd"/>
</dbReference>
<proteinExistence type="inferred from homology"/>
<dbReference type="InterPro" id="IPR015168">
    <property type="entry name" value="SsuA/THI5"/>
</dbReference>
<evidence type="ECO:0000256" key="4">
    <source>
        <dbReference type="ARBA" id="ARBA00022729"/>
    </source>
</evidence>
<organism evidence="7 8">
    <name type="scientific">Deinococcus roseus</name>
    <dbReference type="NCBI Taxonomy" id="392414"/>
    <lineage>
        <taxon>Bacteria</taxon>
        <taxon>Thermotogati</taxon>
        <taxon>Deinococcota</taxon>
        <taxon>Deinococci</taxon>
        <taxon>Deinococcales</taxon>
        <taxon>Deinococcaceae</taxon>
        <taxon>Deinococcus</taxon>
    </lineage>
</organism>
<dbReference type="Proteomes" id="UP000632222">
    <property type="component" value="Unassembled WGS sequence"/>
</dbReference>
<protein>
    <submittedName>
        <fullName evidence="7">Sulfonate ABC transporter substrate-binding protein</fullName>
    </submittedName>
</protein>
<keyword evidence="8" id="KW-1185">Reference proteome</keyword>
<dbReference type="RefSeq" id="WP_189001647.1">
    <property type="nucleotide sequence ID" value="NZ_BMOD01000003.1"/>
</dbReference>
<dbReference type="Pfam" id="PF09084">
    <property type="entry name" value="NMT1"/>
    <property type="match status" value="1"/>
</dbReference>
<dbReference type="EMBL" id="BMOD01000003">
    <property type="protein sequence ID" value="GGJ28641.1"/>
    <property type="molecule type" value="Genomic_DNA"/>
</dbReference>